<feature type="region of interest" description="Disordered" evidence="1">
    <location>
        <begin position="1"/>
        <end position="29"/>
    </location>
</feature>
<reference evidence="2" key="1">
    <citation type="submission" date="2020-05" db="EMBL/GenBank/DDBJ databases">
        <authorList>
            <person name="Chiriac C."/>
            <person name="Salcher M."/>
            <person name="Ghai R."/>
            <person name="Kavagutti S V."/>
        </authorList>
    </citation>
    <scope>NUCLEOTIDE SEQUENCE</scope>
</reference>
<organism evidence="2">
    <name type="scientific">uncultured Caudovirales phage</name>
    <dbReference type="NCBI Taxonomy" id="2100421"/>
    <lineage>
        <taxon>Viruses</taxon>
        <taxon>Duplodnaviria</taxon>
        <taxon>Heunggongvirae</taxon>
        <taxon>Uroviricota</taxon>
        <taxon>Caudoviricetes</taxon>
        <taxon>Peduoviridae</taxon>
        <taxon>Maltschvirus</taxon>
        <taxon>Maltschvirus maltsch</taxon>
    </lineage>
</organism>
<evidence type="ECO:0000256" key="1">
    <source>
        <dbReference type="SAM" id="MobiDB-lite"/>
    </source>
</evidence>
<protein>
    <submittedName>
        <fullName evidence="2">Uncharacterized protein</fullName>
    </submittedName>
</protein>
<proteinExistence type="predicted"/>
<accession>A0A6J7WYH6</accession>
<sequence length="125" mass="13339">MTKPKAPTDTPARRGRPPKAAIDAKKVGKRVALGRPPGEAARLNEFKARLLGTTGEKIIETLIRKAMDGEDKDQFAALKFCAERILPMSAFDTAKGANAPPQVTINISGLSDAKPVYPSADVIDV</sequence>
<name>A0A6J7WYH6_9CAUD</name>
<evidence type="ECO:0000313" key="2">
    <source>
        <dbReference type="EMBL" id="CAB5223071.1"/>
    </source>
</evidence>
<dbReference type="EMBL" id="LR798312">
    <property type="protein sequence ID" value="CAB5223071.1"/>
    <property type="molecule type" value="Genomic_DNA"/>
</dbReference>
<gene>
    <name evidence="2" type="ORF">UFOVP371_53</name>
</gene>